<dbReference type="Proteomes" id="UP000018201">
    <property type="component" value="Unassembled WGS sequence"/>
</dbReference>
<dbReference type="EMBL" id="HG690227">
    <property type="protein sequence ID" value="CDI74316.1"/>
    <property type="molecule type" value="Genomic_DNA"/>
</dbReference>
<proteinExistence type="predicted"/>
<name>U6G244_9EIME</name>
<accession>U6G244</accession>
<dbReference type="VEuPathDB" id="ToxoDB:EPH_0032670"/>
<dbReference type="OrthoDB" id="347184at2759"/>
<keyword evidence="2" id="KW-1185">Reference proteome</keyword>
<evidence type="ECO:0000313" key="1">
    <source>
        <dbReference type="EMBL" id="CDI74316.1"/>
    </source>
</evidence>
<organism evidence="1 2">
    <name type="scientific">Eimeria praecox</name>
    <dbReference type="NCBI Taxonomy" id="51316"/>
    <lineage>
        <taxon>Eukaryota</taxon>
        <taxon>Sar</taxon>
        <taxon>Alveolata</taxon>
        <taxon>Apicomplexa</taxon>
        <taxon>Conoidasida</taxon>
        <taxon>Coccidia</taxon>
        <taxon>Eucoccidiorida</taxon>
        <taxon>Eimeriorina</taxon>
        <taxon>Eimeriidae</taxon>
        <taxon>Eimeria</taxon>
    </lineage>
</organism>
<reference evidence="1" key="1">
    <citation type="submission" date="2013-10" db="EMBL/GenBank/DDBJ databases">
        <title>Genomic analysis of the causative agents of coccidiosis in chickens.</title>
        <authorList>
            <person name="Reid A.J."/>
            <person name="Blake D."/>
            <person name="Billington K."/>
            <person name="Browne H."/>
            <person name="Dunn M."/>
            <person name="Hung S."/>
            <person name="Kawahara F."/>
            <person name="Miranda-Saavedra D."/>
            <person name="Mourier T."/>
            <person name="Nagra H."/>
            <person name="Otto T.D."/>
            <person name="Rawlings N."/>
            <person name="Sanchez A."/>
            <person name="Sanders M."/>
            <person name="Subramaniam C."/>
            <person name="Tay Y."/>
            <person name="Dear P."/>
            <person name="Doerig C."/>
            <person name="Gruber A."/>
            <person name="Parkinson J."/>
            <person name="Shirley M."/>
            <person name="Wan K.L."/>
            <person name="Berriman M."/>
            <person name="Tomley F."/>
            <person name="Pain A."/>
        </authorList>
    </citation>
    <scope>NUCLEOTIDE SEQUENCE [LARGE SCALE GENOMIC DNA]</scope>
    <source>
        <strain evidence="1">Houghton</strain>
    </source>
</reference>
<sequence length="101" mass="11773">MRPSIWGIYSMPLMKETETLLSQNPPTLIPPPKELLEFVQEITAKDRKPSETEAQLKAKQQVLVEVEADDIRWQQLLLPQQQGSLQQQQQQQQNQQQQQQP</sequence>
<protein>
    <submittedName>
        <fullName evidence="1">Uncharacterized protein</fullName>
    </submittedName>
</protein>
<gene>
    <name evidence="1" type="ORF">EPH_0032670</name>
</gene>
<dbReference type="AlphaFoldDB" id="U6G244"/>
<evidence type="ECO:0000313" key="2">
    <source>
        <dbReference type="Proteomes" id="UP000018201"/>
    </source>
</evidence>
<reference evidence="1" key="2">
    <citation type="submission" date="2013-10" db="EMBL/GenBank/DDBJ databases">
        <authorList>
            <person name="Aslett M."/>
        </authorList>
    </citation>
    <scope>NUCLEOTIDE SEQUENCE [LARGE SCALE GENOMIC DNA]</scope>
    <source>
        <strain evidence="1">Houghton</strain>
    </source>
</reference>